<sequence length="82" mass="9260">MEARCEHRNELHDQSGGAADRFVSDESTADYWSMLLRYQGIPLLAISLVYASAVPMDASALLRRGYHQSFAARSCLKALQRW</sequence>
<evidence type="ECO:0000313" key="1">
    <source>
        <dbReference type="EMBL" id="KAG6608137.1"/>
    </source>
</evidence>
<accession>A0AAV6P776</accession>
<organism evidence="1 2">
    <name type="scientific">Cucurbita argyrosperma subsp. sororia</name>
    <dbReference type="NCBI Taxonomy" id="37648"/>
    <lineage>
        <taxon>Eukaryota</taxon>
        <taxon>Viridiplantae</taxon>
        <taxon>Streptophyta</taxon>
        <taxon>Embryophyta</taxon>
        <taxon>Tracheophyta</taxon>
        <taxon>Spermatophyta</taxon>
        <taxon>Magnoliopsida</taxon>
        <taxon>eudicotyledons</taxon>
        <taxon>Gunneridae</taxon>
        <taxon>Pentapetalae</taxon>
        <taxon>rosids</taxon>
        <taxon>fabids</taxon>
        <taxon>Cucurbitales</taxon>
        <taxon>Cucurbitaceae</taxon>
        <taxon>Cucurbiteae</taxon>
        <taxon>Cucurbita</taxon>
    </lineage>
</organism>
<dbReference type="Proteomes" id="UP000685013">
    <property type="component" value="Chromosome 1"/>
</dbReference>
<proteinExistence type="predicted"/>
<keyword evidence="2" id="KW-1185">Reference proteome</keyword>
<gene>
    <name evidence="1" type="ORF">SDJN03_01479</name>
</gene>
<protein>
    <submittedName>
        <fullName evidence="1">Uncharacterized protein</fullName>
    </submittedName>
</protein>
<dbReference type="EMBL" id="JAGKQH010000001">
    <property type="protein sequence ID" value="KAG6608137.1"/>
    <property type="molecule type" value="Genomic_DNA"/>
</dbReference>
<reference evidence="1 2" key="1">
    <citation type="journal article" date="2021" name="Hortic Res">
        <title>The domestication of Cucurbita argyrosperma as revealed by the genome of its wild relative.</title>
        <authorList>
            <person name="Barrera-Redondo J."/>
            <person name="Sanchez-de la Vega G."/>
            <person name="Aguirre-Liguori J.A."/>
            <person name="Castellanos-Morales G."/>
            <person name="Gutierrez-Guerrero Y.T."/>
            <person name="Aguirre-Dugua X."/>
            <person name="Aguirre-Planter E."/>
            <person name="Tenaillon M.I."/>
            <person name="Lira-Saade R."/>
            <person name="Eguiarte L.E."/>
        </authorList>
    </citation>
    <scope>NUCLEOTIDE SEQUENCE [LARGE SCALE GENOMIC DNA]</scope>
    <source>
        <strain evidence="1">JBR-2021</strain>
    </source>
</reference>
<name>A0AAV6P776_9ROSI</name>
<evidence type="ECO:0000313" key="2">
    <source>
        <dbReference type="Proteomes" id="UP000685013"/>
    </source>
</evidence>
<comment type="caution">
    <text evidence="1">The sequence shown here is derived from an EMBL/GenBank/DDBJ whole genome shotgun (WGS) entry which is preliminary data.</text>
</comment>
<feature type="non-terminal residue" evidence="1">
    <location>
        <position position="1"/>
    </location>
</feature>
<dbReference type="AlphaFoldDB" id="A0AAV6P776"/>